<dbReference type="SUPFAM" id="SSF53383">
    <property type="entry name" value="PLP-dependent transferases"/>
    <property type="match status" value="1"/>
</dbReference>
<dbReference type="InterPro" id="IPR001086">
    <property type="entry name" value="Preph_deHydtase"/>
</dbReference>
<dbReference type="CDD" id="cd04905">
    <property type="entry name" value="ACT_CM-PDT"/>
    <property type="match status" value="1"/>
</dbReference>
<gene>
    <name evidence="8" type="ORF">L915_09815</name>
</gene>
<dbReference type="GO" id="GO:0005737">
    <property type="term" value="C:cytoplasm"/>
    <property type="evidence" value="ECO:0007669"/>
    <property type="project" value="TreeGrafter"/>
</dbReference>
<dbReference type="GO" id="GO:0004664">
    <property type="term" value="F:prephenate dehydratase activity"/>
    <property type="evidence" value="ECO:0007669"/>
    <property type="project" value="InterPro"/>
</dbReference>
<keyword evidence="4" id="KW-0456">Lyase</keyword>
<feature type="domain" description="Prephenate dehydratase" evidence="7">
    <location>
        <begin position="3"/>
        <end position="186"/>
    </location>
</feature>
<dbReference type="Gene3D" id="3.90.1150.10">
    <property type="entry name" value="Aspartate Aminotransferase, domain 1"/>
    <property type="match status" value="1"/>
</dbReference>
<name>W2GSR4_PHYNI</name>
<dbReference type="Gene3D" id="3.30.70.260">
    <property type="match status" value="1"/>
</dbReference>
<evidence type="ECO:0000256" key="2">
    <source>
        <dbReference type="ARBA" id="ARBA00023141"/>
    </source>
</evidence>
<dbReference type="InterPro" id="IPR015421">
    <property type="entry name" value="PyrdxlP-dep_Trfase_major"/>
</dbReference>
<feature type="compositionally biased region" description="Polar residues" evidence="6">
    <location>
        <begin position="362"/>
        <end position="380"/>
    </location>
</feature>
<keyword evidence="2" id="KW-0057">Aromatic amino acid biosynthesis</keyword>
<dbReference type="AlphaFoldDB" id="W2GSR4"/>
<keyword evidence="3" id="KW-0584">Phenylalanine biosynthesis</keyword>
<protein>
    <recommendedName>
        <fullName evidence="7">Prephenate dehydratase domain-containing protein</fullName>
    </recommendedName>
</protein>
<evidence type="ECO:0000256" key="1">
    <source>
        <dbReference type="ARBA" id="ARBA00022605"/>
    </source>
</evidence>
<proteinExistence type="predicted"/>
<dbReference type="Proteomes" id="UP000053236">
    <property type="component" value="Unassembled WGS sequence"/>
</dbReference>
<evidence type="ECO:0000259" key="7">
    <source>
        <dbReference type="PROSITE" id="PS51171"/>
    </source>
</evidence>
<dbReference type="PANTHER" id="PTHR21022">
    <property type="entry name" value="PREPHENATE DEHYDRATASE P PROTEIN"/>
    <property type="match status" value="1"/>
</dbReference>
<accession>W2GSR4</accession>
<sequence length="394" mass="43965">MGAELKIAYEGGEAERAARHFVDNSASAVAYKRVENACAAVKNEEVDFAVLPIESSTLGSIHANYDLLLKYGLHVVGEYDQQESSTPEQEADSTSYTRFLLLSKKEDLALDDMTTGVEFKTSLVFGFKDSTAKGMLTRALTVFSQRDLDLTKIESRPWDGEAPQQNGEESVDTRRYKYLFYVDVQGHLTDANLAAAMRRLSEICAFVRILGSYATSQSAETVTAELSSKTGRDETGTNITMADKYPLNPMFQKVTVAKTVLIHGQTKQMEAEGKQVWSLCVGEPDYNPNERVLAAGAKAMIEGNIKYAHMKGLVELRDLISTYLEKARGSNTTRPRRCWYRTAHSSPCTRRCTRCAVPARRLSSQHPTGSTTRRSSSLYMQSPFHYARRSRKII</sequence>
<evidence type="ECO:0000256" key="6">
    <source>
        <dbReference type="SAM" id="MobiDB-lite"/>
    </source>
</evidence>
<evidence type="ECO:0000256" key="5">
    <source>
        <dbReference type="ARBA" id="ARBA00029440"/>
    </source>
</evidence>
<evidence type="ECO:0000313" key="8">
    <source>
        <dbReference type="EMBL" id="ETK85346.1"/>
    </source>
</evidence>
<keyword evidence="1" id="KW-0028">Amino-acid biosynthesis</keyword>
<dbReference type="Pfam" id="PF00800">
    <property type="entry name" value="PDT"/>
    <property type="match status" value="1"/>
</dbReference>
<dbReference type="Gene3D" id="3.40.640.10">
    <property type="entry name" value="Type I PLP-dependent aspartate aminotransferase-like (Major domain)"/>
    <property type="match status" value="1"/>
</dbReference>
<dbReference type="InterPro" id="IPR018528">
    <property type="entry name" value="Preph_deHydtase_CS"/>
</dbReference>
<dbReference type="SUPFAM" id="SSF53850">
    <property type="entry name" value="Periplasmic binding protein-like II"/>
    <property type="match status" value="1"/>
</dbReference>
<dbReference type="PANTHER" id="PTHR21022:SF19">
    <property type="entry name" value="PREPHENATE DEHYDRATASE-RELATED"/>
    <property type="match status" value="1"/>
</dbReference>
<dbReference type="GO" id="GO:0009094">
    <property type="term" value="P:L-phenylalanine biosynthetic process"/>
    <property type="evidence" value="ECO:0007669"/>
    <property type="project" value="UniProtKB-KW"/>
</dbReference>
<feature type="region of interest" description="Disordered" evidence="6">
    <location>
        <begin position="361"/>
        <end position="381"/>
    </location>
</feature>
<dbReference type="PROSITE" id="PS51171">
    <property type="entry name" value="PREPHENATE_DEHYDR_3"/>
    <property type="match status" value="1"/>
</dbReference>
<dbReference type="InterPro" id="IPR015422">
    <property type="entry name" value="PyrdxlP-dep_Trfase_small"/>
</dbReference>
<dbReference type="SUPFAM" id="SSF55021">
    <property type="entry name" value="ACT-like"/>
    <property type="match status" value="1"/>
</dbReference>
<organism evidence="8">
    <name type="scientific">Phytophthora nicotianae</name>
    <name type="common">Potato buckeye rot agent</name>
    <name type="synonym">Phytophthora parasitica</name>
    <dbReference type="NCBI Taxonomy" id="4792"/>
    <lineage>
        <taxon>Eukaryota</taxon>
        <taxon>Sar</taxon>
        <taxon>Stramenopiles</taxon>
        <taxon>Oomycota</taxon>
        <taxon>Peronosporomycetes</taxon>
        <taxon>Peronosporales</taxon>
        <taxon>Peronosporaceae</taxon>
        <taxon>Phytophthora</taxon>
    </lineage>
</organism>
<dbReference type="PROSITE" id="PS00858">
    <property type="entry name" value="PREPHENATE_DEHYDR_2"/>
    <property type="match status" value="1"/>
</dbReference>
<evidence type="ECO:0000256" key="4">
    <source>
        <dbReference type="ARBA" id="ARBA00023239"/>
    </source>
</evidence>
<reference evidence="8" key="1">
    <citation type="submission" date="2013-11" db="EMBL/GenBank/DDBJ databases">
        <title>The Genome Sequence of Phytophthora parasitica CJ02B3.</title>
        <authorList>
            <consortium name="The Broad Institute Genomics Platform"/>
            <person name="Russ C."/>
            <person name="Tyler B."/>
            <person name="Panabieres F."/>
            <person name="Shan W."/>
            <person name="Tripathy S."/>
            <person name="Grunwald N."/>
            <person name="Machado M."/>
            <person name="Johnson C.S."/>
            <person name="Arredondo F."/>
            <person name="Hong C."/>
            <person name="Coffey M."/>
            <person name="Young S.K."/>
            <person name="Zeng Q."/>
            <person name="Gargeya S."/>
            <person name="Fitzgerald M."/>
            <person name="Abouelleil A."/>
            <person name="Alvarado L."/>
            <person name="Chapman S.B."/>
            <person name="Gainer-Dewar J."/>
            <person name="Goldberg J."/>
            <person name="Griggs A."/>
            <person name="Gujja S."/>
            <person name="Hansen M."/>
            <person name="Howarth C."/>
            <person name="Imamovic A."/>
            <person name="Ireland A."/>
            <person name="Larimer J."/>
            <person name="McCowan C."/>
            <person name="Murphy C."/>
            <person name="Pearson M."/>
            <person name="Poon T.W."/>
            <person name="Priest M."/>
            <person name="Roberts A."/>
            <person name="Saif S."/>
            <person name="Shea T."/>
            <person name="Sykes S."/>
            <person name="Wortman J."/>
            <person name="Nusbaum C."/>
            <person name="Birren B."/>
        </authorList>
    </citation>
    <scope>NUCLEOTIDE SEQUENCE [LARGE SCALE GENOMIC DNA]</scope>
    <source>
        <strain evidence="8">CJ02B3</strain>
    </source>
</reference>
<dbReference type="Gene3D" id="3.40.190.10">
    <property type="entry name" value="Periplasmic binding protein-like II"/>
    <property type="match status" value="1"/>
</dbReference>
<comment type="pathway">
    <text evidence="5">Amino-acid biosynthesis.</text>
</comment>
<dbReference type="EMBL" id="KI686577">
    <property type="protein sequence ID" value="ETK85346.1"/>
    <property type="molecule type" value="Genomic_DNA"/>
</dbReference>
<dbReference type="VEuPathDB" id="FungiDB:PPTG_21068"/>
<dbReference type="InterPro" id="IPR045865">
    <property type="entry name" value="ACT-like_dom_sf"/>
</dbReference>
<evidence type="ECO:0000256" key="3">
    <source>
        <dbReference type="ARBA" id="ARBA00023222"/>
    </source>
</evidence>
<dbReference type="InterPro" id="IPR015424">
    <property type="entry name" value="PyrdxlP-dep_Trfase"/>
</dbReference>